<keyword evidence="3" id="KW-1185">Reference proteome</keyword>
<sequence length="589" mass="67646">MTRGTSSLLLLLLLAVNSHASQESLANLFESSVDPCDDLARHVCVDKQEMKVAVWKKNFGLFLDVVKVLGGRRQDGFDRIVEAAEKEANTTEEQKKFCRHKNINIDETDFEDDSKKFKIGKAYGEMIAYGRFVEGLQGRKDIRVFRRIRDGSMLYGVVCTADSVKNLITVDSMDKVENEFVKGIFQGFYGKFPELNFDKDSAHKIFLYQNLNVSDFKETIMGKTYWEQQEASWIKNGYKKSIIKYLDSNKIAIGIDKKYRKLAVLKEMMDVYDQEFSKVDQWEQCELEMLSRAHGIARHRLLFTNRSLTPSLSAFQFERSIAESNAFHIGDNIHILPGFLHTLNNYKLSTGFKYGYVAWVIGHEIFHGLGITKKRASELAHLRGVMQEKAYMDAEQSYLKFYGEKQFCMDDGPCPKSSFKIDEGFSDLEATRIVFPILQEALKGRASRKRRGAKDSVELPLFDWRPPGVSEEDVLMSASTADYSEEGWFFLGQQFFTCQIMNRTQEEHVVKNDVHPRSQIRINAIAQQMKAFTKAFGCKKGQRNFLTKNQCALYSPKDYWTEEDDRGAAAALTTMLVFICLSYTCLFWV</sequence>
<feature type="domain" description="Peptidase M13 C-terminal" evidence="2">
    <location>
        <begin position="481"/>
        <end position="548"/>
    </location>
</feature>
<dbReference type="PANTHER" id="PTHR11733:SF208">
    <property type="entry name" value="PEPTIDASE M13 C-TERMINAL DOMAIN-CONTAINING PROTEIN"/>
    <property type="match status" value="1"/>
</dbReference>
<accession>A0A1I8ACE5</accession>
<protein>
    <submittedName>
        <fullName evidence="4">Peptidase_M13 domain-containing protein</fullName>
    </submittedName>
</protein>
<dbReference type="Pfam" id="PF01431">
    <property type="entry name" value="Peptidase_M13"/>
    <property type="match status" value="1"/>
</dbReference>
<dbReference type="GO" id="GO:0016485">
    <property type="term" value="P:protein processing"/>
    <property type="evidence" value="ECO:0007669"/>
    <property type="project" value="TreeGrafter"/>
</dbReference>
<proteinExistence type="predicted"/>
<dbReference type="Gene3D" id="3.40.390.10">
    <property type="entry name" value="Collagenase (Catalytic Domain)"/>
    <property type="match status" value="1"/>
</dbReference>
<name>A0A1I8ACE5_9BILA</name>
<reference evidence="4" key="1">
    <citation type="submission" date="2016-11" db="UniProtKB">
        <authorList>
            <consortium name="WormBaseParasite"/>
        </authorList>
    </citation>
    <scope>IDENTIFICATION</scope>
</reference>
<dbReference type="InterPro" id="IPR024079">
    <property type="entry name" value="MetalloPept_cat_dom_sf"/>
</dbReference>
<feature type="chain" id="PRO_5009314462" evidence="1">
    <location>
        <begin position="21"/>
        <end position="589"/>
    </location>
</feature>
<evidence type="ECO:0000313" key="3">
    <source>
        <dbReference type="Proteomes" id="UP000095287"/>
    </source>
</evidence>
<dbReference type="SUPFAM" id="SSF55486">
    <property type="entry name" value="Metalloproteases ('zincins'), catalytic domain"/>
    <property type="match status" value="1"/>
</dbReference>
<dbReference type="AlphaFoldDB" id="A0A1I8ACE5"/>
<evidence type="ECO:0000256" key="1">
    <source>
        <dbReference type="SAM" id="SignalP"/>
    </source>
</evidence>
<dbReference type="InterPro" id="IPR018497">
    <property type="entry name" value="Peptidase_M13_C"/>
</dbReference>
<dbReference type="Proteomes" id="UP000095287">
    <property type="component" value="Unplaced"/>
</dbReference>
<dbReference type="PANTHER" id="PTHR11733">
    <property type="entry name" value="ZINC METALLOPROTEASE FAMILY M13 NEPRILYSIN-RELATED"/>
    <property type="match status" value="1"/>
</dbReference>
<evidence type="ECO:0000259" key="2">
    <source>
        <dbReference type="Pfam" id="PF01431"/>
    </source>
</evidence>
<organism evidence="3 4">
    <name type="scientific">Steinernema glaseri</name>
    <dbReference type="NCBI Taxonomy" id="37863"/>
    <lineage>
        <taxon>Eukaryota</taxon>
        <taxon>Metazoa</taxon>
        <taxon>Ecdysozoa</taxon>
        <taxon>Nematoda</taxon>
        <taxon>Chromadorea</taxon>
        <taxon>Rhabditida</taxon>
        <taxon>Tylenchina</taxon>
        <taxon>Panagrolaimomorpha</taxon>
        <taxon>Strongyloidoidea</taxon>
        <taxon>Steinernematidae</taxon>
        <taxon>Steinernema</taxon>
    </lineage>
</organism>
<feature type="signal peptide" evidence="1">
    <location>
        <begin position="1"/>
        <end position="20"/>
    </location>
</feature>
<dbReference type="InterPro" id="IPR000718">
    <property type="entry name" value="Peptidase_M13"/>
</dbReference>
<dbReference type="PROSITE" id="PS51885">
    <property type="entry name" value="NEPRILYSIN"/>
    <property type="match status" value="1"/>
</dbReference>
<dbReference type="WBParaSite" id="L893_g4010.t1">
    <property type="protein sequence ID" value="L893_g4010.t1"/>
    <property type="gene ID" value="L893_g4010"/>
</dbReference>
<dbReference type="GO" id="GO:0005886">
    <property type="term" value="C:plasma membrane"/>
    <property type="evidence" value="ECO:0007669"/>
    <property type="project" value="TreeGrafter"/>
</dbReference>
<evidence type="ECO:0000313" key="4">
    <source>
        <dbReference type="WBParaSite" id="L893_g4010.t1"/>
    </source>
</evidence>
<dbReference type="GO" id="GO:0004222">
    <property type="term" value="F:metalloendopeptidase activity"/>
    <property type="evidence" value="ECO:0007669"/>
    <property type="project" value="InterPro"/>
</dbReference>
<keyword evidence="1" id="KW-0732">Signal</keyword>